<gene>
    <name evidence="1" type="ORF">DM48_7744</name>
</gene>
<evidence type="ECO:0000313" key="2">
    <source>
        <dbReference type="Proteomes" id="UP000029590"/>
    </source>
</evidence>
<comment type="caution">
    <text evidence="1">The sequence shown here is derived from an EMBL/GenBank/DDBJ whole genome shotgun (WGS) entry which is preliminary data.</text>
</comment>
<organism evidence="1 2">
    <name type="scientific">Burkholderia gladioli</name>
    <name type="common">Pseudomonas marginata</name>
    <name type="synonym">Phytomonas marginata</name>
    <dbReference type="NCBI Taxonomy" id="28095"/>
    <lineage>
        <taxon>Bacteria</taxon>
        <taxon>Pseudomonadati</taxon>
        <taxon>Pseudomonadota</taxon>
        <taxon>Betaproteobacteria</taxon>
        <taxon>Burkholderiales</taxon>
        <taxon>Burkholderiaceae</taxon>
        <taxon>Burkholderia</taxon>
    </lineage>
</organism>
<dbReference type="KEGG" id="bgo:BM43_3815"/>
<evidence type="ECO:0000313" key="1">
    <source>
        <dbReference type="EMBL" id="KGC11185.1"/>
    </source>
</evidence>
<proteinExistence type="predicted"/>
<dbReference type="EMBL" id="JPGG01000017">
    <property type="protein sequence ID" value="KGC11185.1"/>
    <property type="molecule type" value="Genomic_DNA"/>
</dbReference>
<accession>A0AAW3EU56</accession>
<sequence length="221" mass="23010">MQTTMSDQDVSRLTQAIDRLTQAIDRLTASLNQLAGGGEASAATAVPDALAYRWHRDRGLFARSGLMPIRLRRLTDALKAPNRIEDAPGAGGSALQTVQAINAEAASYASTQIAVGPNMMITQAGGMVAQAAANYFEASTSLAIAGKSVLMKDLAQKTVDENVPGMAMDAMGLLLTDLFVATAALVAGAAEAIEGEAASIALDKIDESLQKYQALLDKKGT</sequence>
<dbReference type="AlphaFoldDB" id="A0AAW3EU56"/>
<reference evidence="1 2" key="1">
    <citation type="submission" date="2014-04" db="EMBL/GenBank/DDBJ databases">
        <authorList>
            <person name="Bishop-Lilly K.A."/>
            <person name="Broomall S.M."/>
            <person name="Chain P.S."/>
            <person name="Chertkov O."/>
            <person name="Coyne S.R."/>
            <person name="Daligault H.E."/>
            <person name="Davenport K.W."/>
            <person name="Erkkila T."/>
            <person name="Frey K.G."/>
            <person name="Gibbons H.S."/>
            <person name="Gu W."/>
            <person name="Jaissle J."/>
            <person name="Johnson S.L."/>
            <person name="Koroleva G.I."/>
            <person name="Ladner J.T."/>
            <person name="Lo C.-C."/>
            <person name="Minogue T.D."/>
            <person name="Munk C."/>
            <person name="Palacios G.F."/>
            <person name="Redden C.L."/>
            <person name="Rosenzweig C.N."/>
            <person name="Scholz M.B."/>
            <person name="Teshima H."/>
            <person name="Xu Y."/>
        </authorList>
    </citation>
    <scope>NUCLEOTIDE SEQUENCE [LARGE SCALE GENOMIC DNA]</scope>
    <source>
        <strain evidence="2">gladioli</strain>
    </source>
</reference>
<name>A0AAW3EU56_BURGA</name>
<dbReference type="Proteomes" id="UP000029590">
    <property type="component" value="Unassembled WGS sequence"/>
</dbReference>
<protein>
    <submittedName>
        <fullName evidence="1">Uncharacterized protein</fullName>
    </submittedName>
</protein>